<dbReference type="Proteomes" id="UP000283509">
    <property type="component" value="Unassembled WGS sequence"/>
</dbReference>
<evidence type="ECO:0000256" key="1">
    <source>
        <dbReference type="SAM" id="MobiDB-lite"/>
    </source>
</evidence>
<protein>
    <submittedName>
        <fullName evidence="2">Uncharacterized protein</fullName>
    </submittedName>
</protein>
<feature type="compositionally biased region" description="Polar residues" evidence="1">
    <location>
        <begin position="7"/>
        <end position="17"/>
    </location>
</feature>
<reference evidence="2 3" key="1">
    <citation type="submission" date="2018-04" db="EMBL/GenBank/DDBJ databases">
        <authorList>
            <person name="Zhang X."/>
            <person name="Yuan J."/>
            <person name="Li F."/>
            <person name="Xiang J."/>
        </authorList>
    </citation>
    <scope>NUCLEOTIDE SEQUENCE [LARGE SCALE GENOMIC DNA]</scope>
    <source>
        <tissue evidence="2">Muscle</tissue>
    </source>
</reference>
<dbReference type="AlphaFoldDB" id="A0A3R7Q557"/>
<organism evidence="2 3">
    <name type="scientific">Penaeus vannamei</name>
    <name type="common">Whiteleg shrimp</name>
    <name type="synonym">Litopenaeus vannamei</name>
    <dbReference type="NCBI Taxonomy" id="6689"/>
    <lineage>
        <taxon>Eukaryota</taxon>
        <taxon>Metazoa</taxon>
        <taxon>Ecdysozoa</taxon>
        <taxon>Arthropoda</taxon>
        <taxon>Crustacea</taxon>
        <taxon>Multicrustacea</taxon>
        <taxon>Malacostraca</taxon>
        <taxon>Eumalacostraca</taxon>
        <taxon>Eucarida</taxon>
        <taxon>Decapoda</taxon>
        <taxon>Dendrobranchiata</taxon>
        <taxon>Penaeoidea</taxon>
        <taxon>Penaeidae</taxon>
        <taxon>Penaeus</taxon>
    </lineage>
</organism>
<sequence length="281" mass="30658">MIEKNLKNLNPETVETKTSGRKSHLRVTVAIEISESSSHESQKDVDLEETEMTALEGIVRTAEVLDETEMNVGSEETGKSVEVLEEIVRSVEALEETVMTGTVQVTGVVDHQGLIVTSAVVTETGTLVGAIVTETLDEEIVTGTGTLDEEIVTGNLEEETETETSDVEVTVTLDVRTVSAGVKTATWDVVTVDSVVAWMMTGVDPQEQMMEVLGEHQDLLLPEIDVMTVVENGWKDEMINVVVVVVEEATHGVHVRKRAKKNLVKRSHAHLAKKMKMAGLL</sequence>
<proteinExistence type="predicted"/>
<keyword evidence="3" id="KW-1185">Reference proteome</keyword>
<gene>
    <name evidence="2" type="ORF">C7M84_012985</name>
</gene>
<evidence type="ECO:0000313" key="2">
    <source>
        <dbReference type="EMBL" id="ROT68866.1"/>
    </source>
</evidence>
<feature type="region of interest" description="Disordered" evidence="1">
    <location>
        <begin position="1"/>
        <end position="21"/>
    </location>
</feature>
<dbReference type="EMBL" id="QCYY01002626">
    <property type="protein sequence ID" value="ROT68866.1"/>
    <property type="molecule type" value="Genomic_DNA"/>
</dbReference>
<name>A0A3R7Q557_PENVA</name>
<evidence type="ECO:0000313" key="3">
    <source>
        <dbReference type="Proteomes" id="UP000283509"/>
    </source>
</evidence>
<comment type="caution">
    <text evidence="2">The sequence shown here is derived from an EMBL/GenBank/DDBJ whole genome shotgun (WGS) entry which is preliminary data.</text>
</comment>
<reference evidence="2 3" key="2">
    <citation type="submission" date="2019-01" db="EMBL/GenBank/DDBJ databases">
        <title>The decoding of complex shrimp genome reveals the adaptation for benthos swimmer, frequently molting mechanism and breeding impact on genome.</title>
        <authorList>
            <person name="Sun Y."/>
            <person name="Gao Y."/>
            <person name="Yu Y."/>
        </authorList>
    </citation>
    <scope>NUCLEOTIDE SEQUENCE [LARGE SCALE GENOMIC DNA]</scope>
    <source>
        <tissue evidence="2">Muscle</tissue>
    </source>
</reference>
<accession>A0A3R7Q557</accession>